<dbReference type="Pfam" id="PF00326">
    <property type="entry name" value="Peptidase_S9"/>
    <property type="match status" value="1"/>
</dbReference>
<dbReference type="InterPro" id="IPR002470">
    <property type="entry name" value="Peptidase_S9A"/>
</dbReference>
<dbReference type="SUPFAM" id="SSF82171">
    <property type="entry name" value="DPP6 N-terminal domain-like"/>
    <property type="match status" value="1"/>
</dbReference>
<dbReference type="GO" id="GO:0016787">
    <property type="term" value="F:hydrolase activity"/>
    <property type="evidence" value="ECO:0007669"/>
    <property type="project" value="UniProtKB-KW"/>
</dbReference>
<feature type="domain" description="Peptidase S9A N-terminal" evidence="6">
    <location>
        <begin position="90"/>
        <end position="351"/>
    </location>
</feature>
<dbReference type="InterPro" id="IPR011042">
    <property type="entry name" value="6-blade_b-propeller_TolB-like"/>
</dbReference>
<keyword evidence="8" id="KW-1185">Reference proteome</keyword>
<keyword evidence="1" id="KW-0645">Protease</keyword>
<dbReference type="Gene3D" id="2.130.10.10">
    <property type="entry name" value="YVTN repeat-like/Quinoprotein amine dehydrogenase"/>
    <property type="match status" value="1"/>
</dbReference>
<dbReference type="InterPro" id="IPR029058">
    <property type="entry name" value="AB_hydrolase_fold"/>
</dbReference>
<dbReference type="PANTHER" id="PTHR42776:SF27">
    <property type="entry name" value="DIPEPTIDYL PEPTIDASE FAMILY MEMBER 6"/>
    <property type="match status" value="1"/>
</dbReference>
<keyword evidence="2 7" id="KW-0378">Hydrolase</keyword>
<evidence type="ECO:0000256" key="1">
    <source>
        <dbReference type="ARBA" id="ARBA00022670"/>
    </source>
</evidence>
<dbReference type="InterPro" id="IPR023302">
    <property type="entry name" value="Pept_S9A_N"/>
</dbReference>
<gene>
    <name evidence="7" type="ORF">ACFL6M_05780</name>
</gene>
<protein>
    <submittedName>
        <fullName evidence="7">Alpha/beta fold hydrolase</fullName>
    </submittedName>
</protein>
<evidence type="ECO:0000259" key="6">
    <source>
        <dbReference type="Pfam" id="PF02897"/>
    </source>
</evidence>
<dbReference type="Pfam" id="PF02897">
    <property type="entry name" value="Peptidase_S9_N"/>
    <property type="match status" value="1"/>
</dbReference>
<organism evidence="7 8">
    <name type="scientific">Eiseniibacteriota bacterium</name>
    <dbReference type="NCBI Taxonomy" id="2212470"/>
    <lineage>
        <taxon>Bacteria</taxon>
        <taxon>Candidatus Eiseniibacteriota</taxon>
    </lineage>
</organism>
<feature type="domain" description="Peptidase S9 prolyl oligopeptidase catalytic" evidence="5">
    <location>
        <begin position="414"/>
        <end position="625"/>
    </location>
</feature>
<feature type="chain" id="PRO_5046909466" evidence="4">
    <location>
        <begin position="22"/>
        <end position="633"/>
    </location>
</feature>
<dbReference type="InterPro" id="IPR001375">
    <property type="entry name" value="Peptidase_S9_cat"/>
</dbReference>
<dbReference type="EMBL" id="JBHPKH010000073">
    <property type="protein sequence ID" value="MFC1573092.1"/>
    <property type="molecule type" value="Genomic_DNA"/>
</dbReference>
<evidence type="ECO:0000256" key="4">
    <source>
        <dbReference type="SAM" id="SignalP"/>
    </source>
</evidence>
<evidence type="ECO:0000256" key="2">
    <source>
        <dbReference type="ARBA" id="ARBA00022801"/>
    </source>
</evidence>
<keyword evidence="4" id="KW-0732">Signal</keyword>
<dbReference type="PRINTS" id="PR00862">
    <property type="entry name" value="PROLIGOPTASE"/>
</dbReference>
<keyword evidence="3" id="KW-0720">Serine protease</keyword>
<proteinExistence type="predicted"/>
<dbReference type="SUPFAM" id="SSF53474">
    <property type="entry name" value="alpha/beta-Hydrolases"/>
    <property type="match status" value="1"/>
</dbReference>
<dbReference type="Gene3D" id="2.120.10.30">
    <property type="entry name" value="TolB, C-terminal domain"/>
    <property type="match status" value="1"/>
</dbReference>
<dbReference type="Proteomes" id="UP001593833">
    <property type="component" value="Unassembled WGS sequence"/>
</dbReference>
<feature type="signal peptide" evidence="4">
    <location>
        <begin position="1"/>
        <end position="21"/>
    </location>
</feature>
<dbReference type="InterPro" id="IPR015943">
    <property type="entry name" value="WD40/YVTN_repeat-like_dom_sf"/>
</dbReference>
<evidence type="ECO:0000313" key="8">
    <source>
        <dbReference type="Proteomes" id="UP001593833"/>
    </source>
</evidence>
<evidence type="ECO:0000256" key="3">
    <source>
        <dbReference type="ARBA" id="ARBA00022825"/>
    </source>
</evidence>
<accession>A0ABV6YL81</accession>
<dbReference type="PANTHER" id="PTHR42776">
    <property type="entry name" value="SERINE PEPTIDASE S9 FAMILY MEMBER"/>
    <property type="match status" value="1"/>
</dbReference>
<reference evidence="7 8" key="1">
    <citation type="submission" date="2024-09" db="EMBL/GenBank/DDBJ databases">
        <authorList>
            <person name="D'Angelo T."/>
        </authorList>
    </citation>
    <scope>NUCLEOTIDE SEQUENCE [LARGE SCALE GENOMIC DNA]</scope>
    <source>
        <strain evidence="7">SAG AM-320-E07</strain>
    </source>
</reference>
<sequence length="633" mass="71441">MKSQYLRITAIIIALCLTSCAKQETARYTVEQFADTVTLFGGSFSHDEERLLFSSDESGILNAYAIAVRGGEASQLTHSTDDAVLALSYFPKDDRFLYMSDTGGNELYHLYVWSEGSTATDLTPDEGTRATFYGWSRDEISFFYGSNKRDPRFTDVYVTDIDTLTPKMIYLNDAGYIFSGISGNMRYMVFSKPITTHDSNMYLYDRETGEVKNITVHDGEIRFRPLEFGRDNKSLYYLTDENSEFAYLKRYDIDSGQSATVETADWDITHSYLSYNGRYRVSAINNDARTELRIVAMETGLPVELGEMPAGVITRVAFSKSEKLMRFSVNDSRSPNDIYVYDLETRQYRKLTDSMNPEIDRNDLVVPEIVRYKSFDGLEIPALLYKPCDASPHNMVPGLVFAPGGPGEQVRVGYSREFQYLVNHGYAVLAVNNRGCSGYGKTYKRLDDMKHGEDDLEDCVAGKDFLISTGFVDAEKIGILGRSYGGYMVLAALTFRPDVFAAGVDFFGTSNWPRTLMSLPPWWEARRMAAYKEMGNPETDEEYLRRISPLFHAESITKPLMVLQGANDPLVLRAESDEIVAAVEANGVPVEYLTFEDEGHGFMKKENQVEAQKAVREFLDLHLKGTGPQQSEE</sequence>
<evidence type="ECO:0000259" key="5">
    <source>
        <dbReference type="Pfam" id="PF00326"/>
    </source>
</evidence>
<dbReference type="Gene3D" id="3.40.50.1820">
    <property type="entry name" value="alpha/beta hydrolase"/>
    <property type="match status" value="1"/>
</dbReference>
<evidence type="ECO:0000313" key="7">
    <source>
        <dbReference type="EMBL" id="MFC1573092.1"/>
    </source>
</evidence>
<name>A0ABV6YL81_UNCEI</name>
<comment type="caution">
    <text evidence="7">The sequence shown here is derived from an EMBL/GenBank/DDBJ whole genome shotgun (WGS) entry which is preliminary data.</text>
</comment>